<dbReference type="RefSeq" id="WP_202245684.1">
    <property type="nucleotide sequence ID" value="NZ_JAESIY010000009.1"/>
</dbReference>
<dbReference type="AlphaFoldDB" id="A0A937F9V6"/>
<keyword evidence="13" id="KW-1185">Reference proteome</keyword>
<name>A0A937F9V6_9BACT</name>
<keyword evidence="4 10" id="KW-0808">Transferase</keyword>
<evidence type="ECO:0000256" key="3">
    <source>
        <dbReference type="ARBA" id="ARBA00022630"/>
    </source>
</evidence>
<keyword evidence="6 10" id="KW-0274">FAD</keyword>
<keyword evidence="5 10" id="KW-0479">Metal-binding</keyword>
<evidence type="ECO:0000256" key="4">
    <source>
        <dbReference type="ARBA" id="ARBA00022679"/>
    </source>
</evidence>
<evidence type="ECO:0000256" key="6">
    <source>
        <dbReference type="ARBA" id="ARBA00022827"/>
    </source>
</evidence>
<evidence type="ECO:0000313" key="12">
    <source>
        <dbReference type="EMBL" id="MBL3657901.1"/>
    </source>
</evidence>
<evidence type="ECO:0000256" key="11">
    <source>
        <dbReference type="PIRSR" id="PIRSR006268-2"/>
    </source>
</evidence>
<organism evidence="12 13">
    <name type="scientific">Fulvivirga sediminis</name>
    <dbReference type="NCBI Taxonomy" id="2803949"/>
    <lineage>
        <taxon>Bacteria</taxon>
        <taxon>Pseudomonadati</taxon>
        <taxon>Bacteroidota</taxon>
        <taxon>Cytophagia</taxon>
        <taxon>Cytophagales</taxon>
        <taxon>Fulvivirgaceae</taxon>
        <taxon>Fulvivirga</taxon>
    </lineage>
</organism>
<comment type="cofactor">
    <cofactor evidence="11">
        <name>Mg(2+)</name>
        <dbReference type="ChEBI" id="CHEBI:18420"/>
    </cofactor>
    <cofactor evidence="11">
        <name>Mn(2+)</name>
        <dbReference type="ChEBI" id="CHEBI:29035"/>
    </cofactor>
    <text evidence="11">Magnesium. Can also use manganese.</text>
</comment>
<keyword evidence="3 10" id="KW-0285">Flavoprotein</keyword>
<feature type="binding site" evidence="11">
    <location>
        <position position="160"/>
    </location>
    <ligand>
        <name>Mg(2+)</name>
        <dbReference type="ChEBI" id="CHEBI:18420"/>
    </ligand>
</feature>
<comment type="catalytic activity">
    <reaction evidence="9 10">
        <text>L-threonyl-[protein] + FAD = FMN-L-threonyl-[protein] + AMP + H(+)</text>
        <dbReference type="Rhea" id="RHEA:36847"/>
        <dbReference type="Rhea" id="RHEA-COMP:11060"/>
        <dbReference type="Rhea" id="RHEA-COMP:11061"/>
        <dbReference type="ChEBI" id="CHEBI:15378"/>
        <dbReference type="ChEBI" id="CHEBI:30013"/>
        <dbReference type="ChEBI" id="CHEBI:57692"/>
        <dbReference type="ChEBI" id="CHEBI:74257"/>
        <dbReference type="ChEBI" id="CHEBI:456215"/>
        <dbReference type="EC" id="2.7.1.180"/>
    </reaction>
</comment>
<keyword evidence="7 10" id="KW-0460">Magnesium</keyword>
<proteinExistence type="inferred from homology"/>
<dbReference type="PIRSF" id="PIRSF006268">
    <property type="entry name" value="ApbE"/>
    <property type="match status" value="1"/>
</dbReference>
<dbReference type="InterPro" id="IPR003374">
    <property type="entry name" value="ApbE-like_sf"/>
</dbReference>
<dbReference type="InterPro" id="IPR024932">
    <property type="entry name" value="ApbE"/>
</dbReference>
<dbReference type="PANTHER" id="PTHR30040">
    <property type="entry name" value="THIAMINE BIOSYNTHESIS LIPOPROTEIN APBE"/>
    <property type="match status" value="1"/>
</dbReference>
<evidence type="ECO:0000256" key="8">
    <source>
        <dbReference type="ARBA" id="ARBA00031306"/>
    </source>
</evidence>
<accession>A0A937F9V6</accession>
<dbReference type="EMBL" id="JAESIY010000009">
    <property type="protein sequence ID" value="MBL3657901.1"/>
    <property type="molecule type" value="Genomic_DNA"/>
</dbReference>
<comment type="similarity">
    <text evidence="10">Belongs to the ApbE family.</text>
</comment>
<dbReference type="Gene3D" id="3.10.520.10">
    <property type="entry name" value="ApbE-like domains"/>
    <property type="match status" value="1"/>
</dbReference>
<reference evidence="12" key="1">
    <citation type="submission" date="2021-01" db="EMBL/GenBank/DDBJ databases">
        <title>Fulvivirga kasyanovii gen. nov., sp nov., a novel member of the phylum Bacteroidetes isolated from seawater in a mussel farm.</title>
        <authorList>
            <person name="Zhao L.-H."/>
            <person name="Wang Z.-J."/>
        </authorList>
    </citation>
    <scope>NUCLEOTIDE SEQUENCE</scope>
    <source>
        <strain evidence="12">2943</strain>
    </source>
</reference>
<dbReference type="SUPFAM" id="SSF143631">
    <property type="entry name" value="ApbE-like"/>
    <property type="match status" value="1"/>
</dbReference>
<dbReference type="Pfam" id="PF02424">
    <property type="entry name" value="ApbE"/>
    <property type="match status" value="1"/>
</dbReference>
<protein>
    <recommendedName>
        <fullName evidence="2 10">FAD:protein FMN transferase</fullName>
        <ecNumber evidence="1 10">2.7.1.180</ecNumber>
    </recommendedName>
    <alternativeName>
        <fullName evidence="8 10">Flavin transferase</fullName>
    </alternativeName>
</protein>
<gene>
    <name evidence="12" type="ORF">JL102_17250</name>
</gene>
<evidence type="ECO:0000256" key="7">
    <source>
        <dbReference type="ARBA" id="ARBA00022842"/>
    </source>
</evidence>
<dbReference type="GO" id="GO:0016740">
    <property type="term" value="F:transferase activity"/>
    <property type="evidence" value="ECO:0007669"/>
    <property type="project" value="UniProtKB-UniRule"/>
</dbReference>
<dbReference type="PANTHER" id="PTHR30040:SF2">
    <property type="entry name" value="FAD:PROTEIN FMN TRANSFERASE"/>
    <property type="match status" value="1"/>
</dbReference>
<feature type="binding site" evidence="11">
    <location>
        <position position="272"/>
    </location>
    <ligand>
        <name>Mg(2+)</name>
        <dbReference type="ChEBI" id="CHEBI:18420"/>
    </ligand>
</feature>
<dbReference type="GO" id="GO:0046872">
    <property type="term" value="F:metal ion binding"/>
    <property type="evidence" value="ECO:0007669"/>
    <property type="project" value="UniProtKB-UniRule"/>
</dbReference>
<evidence type="ECO:0000256" key="1">
    <source>
        <dbReference type="ARBA" id="ARBA00011955"/>
    </source>
</evidence>
<sequence length="338" mass="36655">MSASLSANAQNHAHKKVLKLMGSRFEITAVSDDEALAWQSIDACIEEITRIEKVISSWDERSQTAAINRNAGIKSVIVDPELFNLIVRAKKISNLTDGAFDVSYASVDKIWKFDGSMQGLPSAEEVAASVAKIDYHNIILNAEDHSVFLKEKGMKIGFGAIGKGYAANKGREIMKAMGITSGIVNASGDLLTWGKEADGSEWSIGIADPKNKRSVMAWLAVGEMAVVTSGNYEKFIEVDGKRYSHIIDPRTGYPVQGLKSVTIICPDAELSDALATSVFVLGKEKGMALINQLNGIECFLVDDKDELSYSKNLKLNYYKNGVAPSTDATQVNIGHEAN</sequence>
<dbReference type="EC" id="2.7.1.180" evidence="1 10"/>
<evidence type="ECO:0000256" key="10">
    <source>
        <dbReference type="PIRNR" id="PIRNR006268"/>
    </source>
</evidence>
<comment type="caution">
    <text evidence="12">The sequence shown here is derived from an EMBL/GenBank/DDBJ whole genome shotgun (WGS) entry which is preliminary data.</text>
</comment>
<evidence type="ECO:0000256" key="9">
    <source>
        <dbReference type="ARBA" id="ARBA00048540"/>
    </source>
</evidence>
<evidence type="ECO:0000313" key="13">
    <source>
        <dbReference type="Proteomes" id="UP000659388"/>
    </source>
</evidence>
<evidence type="ECO:0000256" key="5">
    <source>
        <dbReference type="ARBA" id="ARBA00022723"/>
    </source>
</evidence>
<feature type="binding site" evidence="11">
    <location>
        <position position="276"/>
    </location>
    <ligand>
        <name>Mg(2+)</name>
        <dbReference type="ChEBI" id="CHEBI:18420"/>
    </ligand>
</feature>
<evidence type="ECO:0000256" key="2">
    <source>
        <dbReference type="ARBA" id="ARBA00016337"/>
    </source>
</evidence>
<dbReference type="Proteomes" id="UP000659388">
    <property type="component" value="Unassembled WGS sequence"/>
</dbReference>